<accession>A0A1S8GSC9</accession>
<evidence type="ECO:0000313" key="2">
    <source>
        <dbReference type="EMBL" id="OOL19941.1"/>
    </source>
</evidence>
<dbReference type="STRING" id="1539051.AL01_03115"/>
<keyword evidence="3" id="KW-1185">Reference proteome</keyword>
<sequence>MHQLPTYLSPKQFCEMYSVSAATLYRMIADGKIEARKIGRVTRISLEDAKNFFASCPKMETRGKYNRS</sequence>
<comment type="caution">
    <text evidence="2">The sequence shown here is derived from an EMBL/GenBank/DDBJ whole genome shotgun (WGS) entry which is preliminary data.</text>
</comment>
<dbReference type="InterPro" id="IPR041657">
    <property type="entry name" value="HTH_17"/>
</dbReference>
<dbReference type="InterPro" id="IPR009061">
    <property type="entry name" value="DNA-bd_dom_put_sf"/>
</dbReference>
<organism evidence="2 3">
    <name type="scientific">Bombella intestini</name>
    <dbReference type="NCBI Taxonomy" id="1539051"/>
    <lineage>
        <taxon>Bacteria</taxon>
        <taxon>Pseudomonadati</taxon>
        <taxon>Pseudomonadota</taxon>
        <taxon>Alphaproteobacteria</taxon>
        <taxon>Acetobacterales</taxon>
        <taxon>Acetobacteraceae</taxon>
        <taxon>Bombella</taxon>
    </lineage>
</organism>
<dbReference type="Proteomes" id="UP000200980">
    <property type="component" value="Unassembled WGS sequence"/>
</dbReference>
<dbReference type="RefSeq" id="WP_077395756.1">
    <property type="nucleotide sequence ID" value="NZ_JATM01000001.1"/>
</dbReference>
<name>A0A1S8GSC9_9PROT</name>
<protein>
    <recommendedName>
        <fullName evidence="1">Helix-turn-helix domain-containing protein</fullName>
    </recommendedName>
</protein>
<evidence type="ECO:0000313" key="3">
    <source>
        <dbReference type="Proteomes" id="UP000200980"/>
    </source>
</evidence>
<dbReference type="SUPFAM" id="SSF46955">
    <property type="entry name" value="Putative DNA-binding domain"/>
    <property type="match status" value="1"/>
</dbReference>
<dbReference type="EMBL" id="JATM01000001">
    <property type="protein sequence ID" value="OOL19941.1"/>
    <property type="molecule type" value="Genomic_DNA"/>
</dbReference>
<gene>
    <name evidence="2" type="ORF">AL01_03115</name>
</gene>
<dbReference type="AlphaFoldDB" id="A0A1S8GSC9"/>
<feature type="domain" description="Helix-turn-helix" evidence="1">
    <location>
        <begin position="7"/>
        <end position="48"/>
    </location>
</feature>
<dbReference type="InterPro" id="IPR010093">
    <property type="entry name" value="SinI_DNA-bd"/>
</dbReference>
<dbReference type="NCBIfam" id="TIGR01764">
    <property type="entry name" value="excise"/>
    <property type="match status" value="1"/>
</dbReference>
<reference evidence="2 3" key="1">
    <citation type="journal article" date="2016" name="PLoS ONE">
        <title>Whole-Genome Sequence Analysis of Bombella intestini LMG 28161T, a Novel Acetic Acid Bacterium Isolated from the Crop of a Red-Tailed Bumble Bee, Bombus lapidarius.</title>
        <authorList>
            <person name="Li L."/>
            <person name="Illeghems K."/>
            <person name="Van Kerrebroeck S."/>
            <person name="Borremans W."/>
            <person name="Cleenwerck I."/>
            <person name="Smagghe G."/>
            <person name="De Vuyst L."/>
            <person name="Vandamme P."/>
        </authorList>
    </citation>
    <scope>NUCLEOTIDE SEQUENCE [LARGE SCALE GENOMIC DNA]</scope>
    <source>
        <strain evidence="2 3">R-52487</strain>
    </source>
</reference>
<dbReference type="Pfam" id="PF12728">
    <property type="entry name" value="HTH_17"/>
    <property type="match status" value="1"/>
</dbReference>
<dbReference type="GO" id="GO:0003677">
    <property type="term" value="F:DNA binding"/>
    <property type="evidence" value="ECO:0007669"/>
    <property type="project" value="InterPro"/>
</dbReference>
<proteinExistence type="predicted"/>
<evidence type="ECO:0000259" key="1">
    <source>
        <dbReference type="Pfam" id="PF12728"/>
    </source>
</evidence>